<dbReference type="SUPFAM" id="SSF54534">
    <property type="entry name" value="FKBP-like"/>
    <property type="match status" value="1"/>
</dbReference>
<dbReference type="Gene3D" id="1.10.287.460">
    <property type="entry name" value="Peptidyl-prolyl cis-trans isomerase, FKBP-type, N-terminal domain"/>
    <property type="match status" value="1"/>
</dbReference>
<keyword evidence="5 6" id="KW-0413">Isomerase</keyword>
<dbReference type="NCBIfam" id="NF008602">
    <property type="entry name" value="PRK11570.1"/>
    <property type="match status" value="1"/>
</dbReference>
<dbReference type="GO" id="GO:0003755">
    <property type="term" value="F:peptidyl-prolyl cis-trans isomerase activity"/>
    <property type="evidence" value="ECO:0007669"/>
    <property type="project" value="UniProtKB-UniRule"/>
</dbReference>
<accession>A0A0D3MF86</accession>
<dbReference type="AlphaFoldDB" id="A0A0D3MF86"/>
<reference evidence="9" key="1">
    <citation type="journal article" date="2014" name="Proc. Natl. Acad. Sci. U.S.A.">
        <title>Gill bacteria enable a novel digestive strategy in a wood-feeding mollusk.</title>
        <authorList>
            <person name="O'Connor R.M."/>
            <person name="Fung J.M."/>
            <person name="Sharp K.H."/>
            <person name="Benner J.S."/>
            <person name="McClung C."/>
            <person name="Cushing S."/>
            <person name="Lamkin E.R."/>
            <person name="Fomenkov A.I."/>
            <person name="Henrissat B."/>
            <person name="Londer Y.Y."/>
            <person name="Scholz M.B."/>
            <person name="Posfai J."/>
            <person name="Malfatti S."/>
            <person name="Tringe S.G."/>
            <person name="Woyke T."/>
            <person name="Malmstrom R.R."/>
            <person name="Coleman-Derr D."/>
            <person name="Altamia M.A."/>
            <person name="Dedrick S."/>
            <person name="Kaluziak S.T."/>
            <person name="Haygood M.G."/>
            <person name="Distel D.L."/>
        </authorList>
    </citation>
    <scope>NUCLEOTIDE SEQUENCE</scope>
    <source>
        <strain evidence="9">BsC2</strain>
    </source>
</reference>
<dbReference type="InterPro" id="IPR001179">
    <property type="entry name" value="PPIase_FKBP_dom"/>
</dbReference>
<evidence type="ECO:0000256" key="2">
    <source>
        <dbReference type="ARBA" id="ARBA00006577"/>
    </source>
</evidence>
<evidence type="ECO:0000256" key="3">
    <source>
        <dbReference type="ARBA" id="ARBA00022729"/>
    </source>
</evidence>
<evidence type="ECO:0000256" key="1">
    <source>
        <dbReference type="ARBA" id="ARBA00000971"/>
    </source>
</evidence>
<organism evidence="9">
    <name type="scientific">Cellvibrionaceae bacterium Bsc2</name>
    <dbReference type="NCBI Taxonomy" id="1500540"/>
    <lineage>
        <taxon>Bacteria</taxon>
        <taxon>Pseudomonadati</taxon>
        <taxon>Pseudomonadota</taxon>
        <taxon>Gammaproteobacteria</taxon>
        <taxon>Cellvibrionales</taxon>
        <taxon>Cellvibrionaceae</taxon>
    </lineage>
</organism>
<dbReference type="PROSITE" id="PS50059">
    <property type="entry name" value="FKBP_PPIASE"/>
    <property type="match status" value="1"/>
</dbReference>
<dbReference type="Pfam" id="PF01346">
    <property type="entry name" value="FKBP_N"/>
    <property type="match status" value="1"/>
</dbReference>
<comment type="catalytic activity">
    <reaction evidence="1 6 7">
        <text>[protein]-peptidylproline (omega=180) = [protein]-peptidylproline (omega=0)</text>
        <dbReference type="Rhea" id="RHEA:16237"/>
        <dbReference type="Rhea" id="RHEA-COMP:10747"/>
        <dbReference type="Rhea" id="RHEA-COMP:10748"/>
        <dbReference type="ChEBI" id="CHEBI:83833"/>
        <dbReference type="ChEBI" id="CHEBI:83834"/>
        <dbReference type="EC" id="5.2.1.8"/>
    </reaction>
</comment>
<protein>
    <recommendedName>
        <fullName evidence="7">Peptidyl-prolyl cis-trans isomerase</fullName>
        <ecNumber evidence="7">5.2.1.8</ecNumber>
    </recommendedName>
</protein>
<evidence type="ECO:0000256" key="4">
    <source>
        <dbReference type="ARBA" id="ARBA00023110"/>
    </source>
</evidence>
<keyword evidence="3" id="KW-0732">Signal</keyword>
<dbReference type="InterPro" id="IPR036944">
    <property type="entry name" value="PPIase_FKBP_N_sf"/>
</dbReference>
<name>A0A0D3MF86_9GAMM</name>
<evidence type="ECO:0000256" key="5">
    <source>
        <dbReference type="ARBA" id="ARBA00023235"/>
    </source>
</evidence>
<sequence length="212" mass="22340">MTDTTPSDIELSSNESRVSYGIGLQVGKQLSENTFEGMNYNAVAKGVVDALEGNTPEVSDADLNAAFAEIRGRMEAAEAEQATTKAADGEAFLAENAKKPGITVTESGLQYEILASGDGDKPTASSTVRTHYHGTLIDGTVFDSSVSRGEPAEFPVNGVIAGWTEALQLMPVGAKWKLYIPYDLAYGPRGAGGSIAPYAALVFEVELLEIIS</sequence>
<dbReference type="EC" id="5.2.1.8" evidence="7"/>
<evidence type="ECO:0000256" key="6">
    <source>
        <dbReference type="PROSITE-ProRule" id="PRU00277"/>
    </source>
</evidence>
<keyword evidence="4 6" id="KW-0697">Rotamase</keyword>
<proteinExistence type="inferred from homology"/>
<comment type="similarity">
    <text evidence="2 7">Belongs to the FKBP-type PPIase family.</text>
</comment>
<dbReference type="InterPro" id="IPR046357">
    <property type="entry name" value="PPIase_dom_sf"/>
</dbReference>
<dbReference type="PANTHER" id="PTHR43811">
    <property type="entry name" value="FKBP-TYPE PEPTIDYL-PROLYL CIS-TRANS ISOMERASE FKPA"/>
    <property type="match status" value="1"/>
</dbReference>
<evidence type="ECO:0000313" key="9">
    <source>
        <dbReference type="EMBL" id="AIH07697.1"/>
    </source>
</evidence>
<dbReference type="InterPro" id="IPR000774">
    <property type="entry name" value="PPIase_FKBP_N"/>
</dbReference>
<dbReference type="FunFam" id="3.10.50.40:FF:000045">
    <property type="entry name" value="Peptidyl-prolyl cis-trans isomerase"/>
    <property type="match status" value="1"/>
</dbReference>
<evidence type="ECO:0000256" key="7">
    <source>
        <dbReference type="RuleBase" id="RU003915"/>
    </source>
</evidence>
<feature type="domain" description="PPIase FKBP-type" evidence="8">
    <location>
        <begin position="125"/>
        <end position="211"/>
    </location>
</feature>
<dbReference type="PANTHER" id="PTHR43811:SF23">
    <property type="entry name" value="FKBP-TYPE 22 KDA PEPTIDYL-PROLYL CIS-TRANS ISOMERASE"/>
    <property type="match status" value="1"/>
</dbReference>
<dbReference type="Gene3D" id="3.10.50.40">
    <property type="match status" value="1"/>
</dbReference>
<dbReference type="GO" id="GO:0006457">
    <property type="term" value="P:protein folding"/>
    <property type="evidence" value="ECO:0007669"/>
    <property type="project" value="InterPro"/>
</dbReference>
<evidence type="ECO:0000259" key="8">
    <source>
        <dbReference type="PROSITE" id="PS50059"/>
    </source>
</evidence>
<dbReference type="EMBL" id="KJ943346">
    <property type="protein sequence ID" value="AIH07697.1"/>
    <property type="molecule type" value="Genomic_DNA"/>
</dbReference>
<dbReference type="Pfam" id="PF00254">
    <property type="entry name" value="FKBP_C"/>
    <property type="match status" value="1"/>
</dbReference>